<dbReference type="Gene3D" id="1.20.1270.180">
    <property type="match status" value="1"/>
</dbReference>
<dbReference type="Pfam" id="PF07007">
    <property type="entry name" value="LprI"/>
    <property type="match status" value="1"/>
</dbReference>
<sequence length="140" mass="15404">MNRYGVIVLACAPFFSAAQTVSDVEGLMSRDPAACQAINIDNNYPALLTCVTRLSAGSAQRLDVRLAEIRKDLANLGDAEYSAAFETAQTSWERYKTDYCAYLTTGMDRRSSAFKLQSDLCQASENDRRLQTLQGEPSTS</sequence>
<dbReference type="Proteomes" id="UP000271603">
    <property type="component" value="Chromosome"/>
</dbReference>
<evidence type="ECO:0000313" key="2">
    <source>
        <dbReference type="EMBL" id="VEA73266.1"/>
    </source>
</evidence>
<evidence type="ECO:0000313" key="3">
    <source>
        <dbReference type="Proteomes" id="UP000271603"/>
    </source>
</evidence>
<protein>
    <recommendedName>
        <fullName evidence="1">Lysozyme inhibitor LprI-like N-terminal domain-containing protein</fullName>
    </recommendedName>
</protein>
<feature type="domain" description="Lysozyme inhibitor LprI-like N-terminal" evidence="1">
    <location>
        <begin position="50"/>
        <end position="133"/>
    </location>
</feature>
<organism evidence="2 3">
    <name type="scientific">Serratia rubidaea</name>
    <name type="common">Serratia marinorubra</name>
    <dbReference type="NCBI Taxonomy" id="61652"/>
    <lineage>
        <taxon>Bacteria</taxon>
        <taxon>Pseudomonadati</taxon>
        <taxon>Pseudomonadota</taxon>
        <taxon>Gammaproteobacteria</taxon>
        <taxon>Enterobacterales</taxon>
        <taxon>Yersiniaceae</taxon>
        <taxon>Serratia</taxon>
    </lineage>
</organism>
<reference evidence="2 3" key="1">
    <citation type="submission" date="2018-12" db="EMBL/GenBank/DDBJ databases">
        <authorList>
            <consortium name="Pathogen Informatics"/>
        </authorList>
    </citation>
    <scope>NUCLEOTIDE SEQUENCE [LARGE SCALE GENOMIC DNA]</scope>
    <source>
        <strain evidence="2 3">NCTC9419</strain>
    </source>
</reference>
<gene>
    <name evidence="2" type="ORF">NCTC9419_04894</name>
</gene>
<dbReference type="AlphaFoldDB" id="A0A3S4JYH1"/>
<dbReference type="EMBL" id="LR134155">
    <property type="protein sequence ID" value="VEA73266.1"/>
    <property type="molecule type" value="Genomic_DNA"/>
</dbReference>
<evidence type="ECO:0000259" key="1">
    <source>
        <dbReference type="Pfam" id="PF07007"/>
    </source>
</evidence>
<dbReference type="InterPro" id="IPR009739">
    <property type="entry name" value="LprI-like_N"/>
</dbReference>
<accession>A0A3S4JYH1</accession>
<name>A0A3S4JYH1_SERRU</name>
<proteinExistence type="predicted"/>